<feature type="domain" description="WW" evidence="1">
    <location>
        <begin position="822"/>
        <end position="853"/>
    </location>
</feature>
<dbReference type="EMBL" id="JNBR01000385">
    <property type="protein sequence ID" value="OQR93961.1"/>
    <property type="molecule type" value="Genomic_DNA"/>
</dbReference>
<accession>A0A1V9Z7N4</accession>
<comment type="caution">
    <text evidence="2">The sequence shown here is derived from an EMBL/GenBank/DDBJ whole genome shotgun (WGS) entry which is preliminary data.</text>
</comment>
<dbReference type="PROSITE" id="PS50020">
    <property type="entry name" value="WW_DOMAIN_2"/>
    <property type="match status" value="2"/>
</dbReference>
<gene>
    <name evidence="2" type="ORF">ACHHYP_01997</name>
</gene>
<dbReference type="Proteomes" id="UP000243579">
    <property type="component" value="Unassembled WGS sequence"/>
</dbReference>
<dbReference type="SUPFAM" id="SSF51045">
    <property type="entry name" value="WW domain"/>
    <property type="match status" value="1"/>
</dbReference>
<dbReference type="SMART" id="SM00015">
    <property type="entry name" value="IQ"/>
    <property type="match status" value="8"/>
</dbReference>
<protein>
    <recommendedName>
        <fullName evidence="1">WW domain-containing protein</fullName>
    </recommendedName>
</protein>
<proteinExistence type="predicted"/>
<dbReference type="AlphaFoldDB" id="A0A1V9Z7N4"/>
<dbReference type="InterPro" id="IPR036020">
    <property type="entry name" value="WW_dom_sf"/>
</dbReference>
<evidence type="ECO:0000259" key="1">
    <source>
        <dbReference type="PROSITE" id="PS50020"/>
    </source>
</evidence>
<dbReference type="Gene3D" id="1.20.5.190">
    <property type="match status" value="2"/>
</dbReference>
<name>A0A1V9Z7N4_ACHHY</name>
<dbReference type="OrthoDB" id="70912at2759"/>
<dbReference type="PROSITE" id="PS50096">
    <property type="entry name" value="IQ"/>
    <property type="match status" value="6"/>
</dbReference>
<dbReference type="InterPro" id="IPR000048">
    <property type="entry name" value="IQ_motif_EF-hand-BS"/>
</dbReference>
<dbReference type="InterPro" id="IPR001202">
    <property type="entry name" value="WW_dom"/>
</dbReference>
<sequence>MMLFGGRLSGVKVPPREEAPVPVAPAPLLPTPHTDLIARLTDHEVRLLDELDRTRSKLERELKLKEKAPRRPPSTNQEIVKDRLEMLPILTSSGETPFEVGLHRGAHVLPVFKLPPVGHSRPFTPHAVPVVSPRSDTGSAPPPHIMTDDERAAAMTALGLTPEELDALERTASLPSSGASSATGPPSFVARKGAKLPLLRRTKAAAYEPQRNSALRKELEVALRRVQTYTTLVKQDLVHAQQICPVQSIRGELFVKKWGLAKINAICTQLLYAKLHAAFTRCVVARGPKPPSQRNARAVLLQFKGSRRLDLFFANWTRRRIAQAWDQWTGLIAAENAQLQRELEADAVVVLQRSWRNYRSRFMYNAFRAERRRRRQHRAACTIQAFARGAYARANAKQLVLTMRQNVAATRLQARVRGYLLRRSLRSARQQREQFKAARAIQAVARGRLARRRVAALLTYKRRTAAARVLQRRYRGRLHKVQYIRAMIAREQRRHAVHIQRMFRGFAARQLVRDLRERRRLLLLLQHASALRIQALFRGHRGRLATQFRSEARAAVLQRQSKAAVRIQTMYRQRQAVRAVAAQKAARFEAFVTQAREWTQFWSDDAGAFFFYHNQTGDAIWEPPQTGYAKADGRDLVLQDGRVVLDPAIAEQEAAAREAQQLLELELQRAAEEAQLDDALCVECDDTEASRRCAQCEDVFCDSCYDRTHGGGKRALHTWTSMGPIKCIECEKLKATRFCEGCGDPYCLGCYNIIHTKGKKALHSWIDMATYKRQLSGEKQNALVQALLQQQAAGAVEDPQTYHEYLQSADYDYVNQGIAHGTGDDSAWATAVDETTGQVYYYNAQTGETQWAT</sequence>
<dbReference type="Gene3D" id="2.20.70.10">
    <property type="match status" value="2"/>
</dbReference>
<evidence type="ECO:0000313" key="2">
    <source>
        <dbReference type="EMBL" id="OQR93961.1"/>
    </source>
</evidence>
<reference evidence="2 3" key="1">
    <citation type="journal article" date="2014" name="Genome Biol. Evol.">
        <title>The secreted proteins of Achlya hypogyna and Thraustotheca clavata identify the ancestral oomycete secretome and reveal gene acquisitions by horizontal gene transfer.</title>
        <authorList>
            <person name="Misner I."/>
            <person name="Blouin N."/>
            <person name="Leonard G."/>
            <person name="Richards T.A."/>
            <person name="Lane C.E."/>
        </authorList>
    </citation>
    <scope>NUCLEOTIDE SEQUENCE [LARGE SCALE GENOMIC DNA]</scope>
    <source>
        <strain evidence="2 3">ATCC 48635</strain>
    </source>
</reference>
<dbReference type="Pfam" id="PF00397">
    <property type="entry name" value="WW"/>
    <property type="match status" value="1"/>
</dbReference>
<organism evidence="2 3">
    <name type="scientific">Achlya hypogyna</name>
    <name type="common">Oomycete</name>
    <name type="synonym">Protoachlya hypogyna</name>
    <dbReference type="NCBI Taxonomy" id="1202772"/>
    <lineage>
        <taxon>Eukaryota</taxon>
        <taxon>Sar</taxon>
        <taxon>Stramenopiles</taxon>
        <taxon>Oomycota</taxon>
        <taxon>Saprolegniomycetes</taxon>
        <taxon>Saprolegniales</taxon>
        <taxon>Achlyaceae</taxon>
        <taxon>Achlya</taxon>
    </lineage>
</organism>
<evidence type="ECO:0000313" key="3">
    <source>
        <dbReference type="Proteomes" id="UP000243579"/>
    </source>
</evidence>
<dbReference type="Pfam" id="PF00612">
    <property type="entry name" value="IQ"/>
    <property type="match status" value="2"/>
</dbReference>
<dbReference type="SMART" id="SM00456">
    <property type="entry name" value="WW"/>
    <property type="match status" value="2"/>
</dbReference>
<dbReference type="CDD" id="cd00201">
    <property type="entry name" value="WW"/>
    <property type="match status" value="1"/>
</dbReference>
<feature type="domain" description="WW" evidence="1">
    <location>
        <begin position="598"/>
        <end position="626"/>
    </location>
</feature>
<dbReference type="STRING" id="1202772.A0A1V9Z7N4"/>
<keyword evidence="3" id="KW-1185">Reference proteome</keyword>